<feature type="non-terminal residue" evidence="1">
    <location>
        <position position="1"/>
    </location>
</feature>
<protein>
    <submittedName>
        <fullName evidence="1">Uncharacterized protein</fullName>
    </submittedName>
</protein>
<sequence length="247" mass="27860">CELPEIVTWVLTFVTDVAVEQVKKRGRIVKPQFEFLDLLDLDVTQMWNLHSVCEKRMTEEGKSSKVTDLWRYSSVLVLQLIHGLIPMLAGSKGTSEVSRDSLFQHLCNIVNTETTPETTSIHNANKLRLIKQIIIDGAPLFFPEKTKKRLELFKLLKTVSDQSSMPSMSLVFQSLCQFFSSVDPRGLLELPNQPNDDFCPNVTLDMMRSLLLVACQEMDSMKSKGDSEIQVTECVGATSMPAEEEQS</sequence>
<evidence type="ECO:0000313" key="1">
    <source>
        <dbReference type="EMBL" id="CEK51457.1"/>
    </source>
</evidence>
<feature type="non-terminal residue" evidence="1">
    <location>
        <position position="247"/>
    </location>
</feature>
<dbReference type="InterPro" id="IPR040099">
    <property type="entry name" value="ZZEF1"/>
</dbReference>
<gene>
    <name evidence="1" type="primary">ORF13458</name>
</gene>
<reference evidence="1" key="1">
    <citation type="submission" date="2014-12" db="EMBL/GenBank/DDBJ databases">
        <title>Insight into the proteome of Arion vulgaris.</title>
        <authorList>
            <person name="Aradska J."/>
            <person name="Bulat T."/>
            <person name="Smidak R."/>
            <person name="Sarate P."/>
            <person name="Gangsoo J."/>
            <person name="Sialana F."/>
            <person name="Bilban M."/>
            <person name="Lubec G."/>
        </authorList>
    </citation>
    <scope>NUCLEOTIDE SEQUENCE</scope>
    <source>
        <tissue evidence="1">Skin</tissue>
    </source>
</reference>
<proteinExistence type="predicted"/>
<dbReference type="PANTHER" id="PTHR22772:SF4">
    <property type="entry name" value="ZINC FINGER ZZ-TYPE AND EF-HAND DOMAIN-CONTAINING PROTEIN 1"/>
    <property type="match status" value="1"/>
</dbReference>
<dbReference type="AlphaFoldDB" id="A0A0B6Y5A0"/>
<organism evidence="1">
    <name type="scientific">Arion vulgaris</name>
    <dbReference type="NCBI Taxonomy" id="1028688"/>
    <lineage>
        <taxon>Eukaryota</taxon>
        <taxon>Metazoa</taxon>
        <taxon>Spiralia</taxon>
        <taxon>Lophotrochozoa</taxon>
        <taxon>Mollusca</taxon>
        <taxon>Gastropoda</taxon>
        <taxon>Heterobranchia</taxon>
        <taxon>Euthyneura</taxon>
        <taxon>Panpulmonata</taxon>
        <taxon>Eupulmonata</taxon>
        <taxon>Stylommatophora</taxon>
        <taxon>Helicina</taxon>
        <taxon>Arionoidea</taxon>
        <taxon>Arionidae</taxon>
        <taxon>Arion</taxon>
    </lineage>
</organism>
<name>A0A0B6Y5A0_9EUPU</name>
<dbReference type="PANTHER" id="PTHR22772">
    <property type="entry name" value="NOVEL ZZ TYPE ZINC FINGER DOMAIN CONTAINING PROTEIN"/>
    <property type="match status" value="1"/>
</dbReference>
<dbReference type="EMBL" id="HACG01004592">
    <property type="protein sequence ID" value="CEK51457.1"/>
    <property type="molecule type" value="Transcribed_RNA"/>
</dbReference>
<accession>A0A0B6Y5A0</accession>